<dbReference type="Pfam" id="PF24883">
    <property type="entry name" value="NPHP3_N"/>
    <property type="match status" value="1"/>
</dbReference>
<dbReference type="SUPFAM" id="SSF52540">
    <property type="entry name" value="P-loop containing nucleoside triphosphate hydrolases"/>
    <property type="match status" value="1"/>
</dbReference>
<evidence type="ECO:0000313" key="3">
    <source>
        <dbReference type="EMBL" id="OCL11267.1"/>
    </source>
</evidence>
<dbReference type="PANTHER" id="PTHR10039:SF15">
    <property type="entry name" value="NACHT DOMAIN-CONTAINING PROTEIN"/>
    <property type="match status" value="1"/>
</dbReference>
<dbReference type="InterPro" id="IPR027417">
    <property type="entry name" value="P-loop_NTPase"/>
</dbReference>
<dbReference type="OrthoDB" id="3885310at2759"/>
<dbReference type="Proteomes" id="UP000250140">
    <property type="component" value="Unassembled WGS sequence"/>
</dbReference>
<evidence type="ECO:0000313" key="4">
    <source>
        <dbReference type="Proteomes" id="UP000250140"/>
    </source>
</evidence>
<organism evidence="3 4">
    <name type="scientific">Glonium stellatum</name>
    <dbReference type="NCBI Taxonomy" id="574774"/>
    <lineage>
        <taxon>Eukaryota</taxon>
        <taxon>Fungi</taxon>
        <taxon>Dikarya</taxon>
        <taxon>Ascomycota</taxon>
        <taxon>Pezizomycotina</taxon>
        <taxon>Dothideomycetes</taxon>
        <taxon>Pleosporomycetidae</taxon>
        <taxon>Gloniales</taxon>
        <taxon>Gloniaceae</taxon>
        <taxon>Glonium</taxon>
    </lineage>
</organism>
<gene>
    <name evidence="3" type="ORF">AOQ84DRAFT_374160</name>
</gene>
<reference evidence="3 4" key="1">
    <citation type="journal article" date="2016" name="Nat. Commun.">
        <title>Ectomycorrhizal ecology is imprinted in the genome of the dominant symbiotic fungus Cenococcum geophilum.</title>
        <authorList>
            <consortium name="DOE Joint Genome Institute"/>
            <person name="Peter M."/>
            <person name="Kohler A."/>
            <person name="Ohm R.A."/>
            <person name="Kuo A."/>
            <person name="Krutzmann J."/>
            <person name="Morin E."/>
            <person name="Arend M."/>
            <person name="Barry K.W."/>
            <person name="Binder M."/>
            <person name="Choi C."/>
            <person name="Clum A."/>
            <person name="Copeland A."/>
            <person name="Grisel N."/>
            <person name="Haridas S."/>
            <person name="Kipfer T."/>
            <person name="LaButti K."/>
            <person name="Lindquist E."/>
            <person name="Lipzen A."/>
            <person name="Maire R."/>
            <person name="Meier B."/>
            <person name="Mihaltcheva S."/>
            <person name="Molinier V."/>
            <person name="Murat C."/>
            <person name="Poggeler S."/>
            <person name="Quandt C.A."/>
            <person name="Sperisen C."/>
            <person name="Tritt A."/>
            <person name="Tisserant E."/>
            <person name="Crous P.W."/>
            <person name="Henrissat B."/>
            <person name="Nehls U."/>
            <person name="Egli S."/>
            <person name="Spatafora J.W."/>
            <person name="Grigoriev I.V."/>
            <person name="Martin F.M."/>
        </authorList>
    </citation>
    <scope>NUCLEOTIDE SEQUENCE [LARGE SCALE GENOMIC DNA]</scope>
    <source>
        <strain evidence="3 4">CBS 207.34</strain>
    </source>
</reference>
<proteinExistence type="predicted"/>
<feature type="domain" description="Nephrocystin 3-like N-terminal" evidence="2">
    <location>
        <begin position="36"/>
        <end position="202"/>
    </location>
</feature>
<dbReference type="PANTHER" id="PTHR10039">
    <property type="entry name" value="AMELOGENIN"/>
    <property type="match status" value="1"/>
</dbReference>
<dbReference type="InterPro" id="IPR056884">
    <property type="entry name" value="NPHP3-like_N"/>
</dbReference>
<name>A0A8E2JW17_9PEZI</name>
<sequence>MAHSDPPALTALTAGLHPALSESHHLSSDIYPPLFHWFFASKVFHRWCEGDNSWQLHCIGGPGSGKTTLSALTKTHLLEKFRGTETFVASIFIQEDVISNDLAFLEDFLCSIYSQLTLASTSVDEITIESYEAYEDARYAGKRAAHRINLIQKATHARLSNLHSAFLVLDGFDRCSPALGLLLERELSALHEQGMSIMLTSRLPVFEKPEDITCDIHEPEELEEILRFFWECTNCNDCIMCFPCREKGSLCRNCQDNTWLVEPYEHVNFAIGQIPTESMRKYVAWDLEKEHGDLGFGILNESKPPLSKLGFTLREDETGAATLGILTDVVNKAFGNVSIAKLELDLIHSAQSMETIESTPDRQPRNLVALFDEGIKQIDQQPPSQRDLGLKAIAAAGRDPNGVPLVHLERLLRDTTPAHDQLSLPPRSLEDVLRAARGFLFLKPNGDRDVALYHTTLPLYVTEGYNQSLMWAISQLRASKISRSVTRIDSGNGNGDEPGPQPEDQLKHLMESIKFEEPHKADLVGKKSVFALSRSATAFSLANKGEVVKALRQIGVAPSLCTQY</sequence>
<keyword evidence="4" id="KW-1185">Reference proteome</keyword>
<dbReference type="Gene3D" id="3.40.50.300">
    <property type="entry name" value="P-loop containing nucleotide triphosphate hydrolases"/>
    <property type="match status" value="1"/>
</dbReference>
<keyword evidence="1" id="KW-0677">Repeat</keyword>
<evidence type="ECO:0000259" key="2">
    <source>
        <dbReference type="Pfam" id="PF24883"/>
    </source>
</evidence>
<dbReference type="AlphaFoldDB" id="A0A8E2JW17"/>
<accession>A0A8E2JW17</accession>
<dbReference type="EMBL" id="KV749085">
    <property type="protein sequence ID" value="OCL11267.1"/>
    <property type="molecule type" value="Genomic_DNA"/>
</dbReference>
<evidence type="ECO:0000256" key="1">
    <source>
        <dbReference type="ARBA" id="ARBA00022737"/>
    </source>
</evidence>
<protein>
    <recommendedName>
        <fullName evidence="2">Nephrocystin 3-like N-terminal domain-containing protein</fullName>
    </recommendedName>
</protein>